<feature type="compositionally biased region" description="Basic and acidic residues" evidence="1">
    <location>
        <begin position="323"/>
        <end position="338"/>
    </location>
</feature>
<gene>
    <name evidence="3" type="ORF">ATL31_2337</name>
</gene>
<reference evidence="3 4" key="1">
    <citation type="submission" date="2017-12" db="EMBL/GenBank/DDBJ databases">
        <title>Sequencing the genomes of 1000 Actinobacteria strains.</title>
        <authorList>
            <person name="Klenk H.-P."/>
        </authorList>
    </citation>
    <scope>NUCLEOTIDE SEQUENCE [LARGE SCALE GENOMIC DNA]</scope>
    <source>
        <strain evidence="3 4">DSM 12806</strain>
    </source>
</reference>
<dbReference type="Proteomes" id="UP000233781">
    <property type="component" value="Unassembled WGS sequence"/>
</dbReference>
<organism evidence="3 4">
    <name type="scientific">Phycicoccus duodecadis</name>
    <dbReference type="NCBI Taxonomy" id="173053"/>
    <lineage>
        <taxon>Bacteria</taxon>
        <taxon>Bacillati</taxon>
        <taxon>Actinomycetota</taxon>
        <taxon>Actinomycetes</taxon>
        <taxon>Micrococcales</taxon>
        <taxon>Intrasporangiaceae</taxon>
        <taxon>Phycicoccus</taxon>
    </lineage>
</organism>
<name>A0A2N3YKX4_9MICO</name>
<evidence type="ECO:0000256" key="2">
    <source>
        <dbReference type="SAM" id="Phobius"/>
    </source>
</evidence>
<proteinExistence type="predicted"/>
<dbReference type="RefSeq" id="WP_101395909.1">
    <property type="nucleotide sequence ID" value="NZ_PJNE01000001.1"/>
</dbReference>
<keyword evidence="4" id="KW-1185">Reference proteome</keyword>
<sequence>MQSPSSLIFLVLIGVWAAYFVQYWIRRRDHLATARSVEQFSAAMRVLERRAPIPRTDLSDPTPRSWAVHPTRSVRPQVVVKRAVPTDPGGVTAAFSRPPDLERTAVPAARIPAVAGGAHPSRRVRALTFLAALVTTLVVTGLAVAGLFAGWAPLVAVLLLVSSFAWLRAGVRTDQAARAARRRRARAETLQRAVAPAASARPAPLRRPVARPAASVGASAGPVDVEVAGAAAAVEPSAPVETTEATIAPVAPAPIAAEPAPAPEPAPVMEIEYVHLVDEDDIPLTWDPVPVPRPTYTMKAKAERPEVAPAAVAPEASSLAAELRSHEDDLDERRVAGA</sequence>
<dbReference type="OrthoDB" id="3218604at2"/>
<protein>
    <submittedName>
        <fullName evidence="3">Uncharacterized protein</fullName>
    </submittedName>
</protein>
<evidence type="ECO:0000313" key="3">
    <source>
        <dbReference type="EMBL" id="PKW27492.1"/>
    </source>
</evidence>
<feature type="transmembrane region" description="Helical" evidence="2">
    <location>
        <begin position="151"/>
        <end position="171"/>
    </location>
</feature>
<evidence type="ECO:0000313" key="4">
    <source>
        <dbReference type="Proteomes" id="UP000233781"/>
    </source>
</evidence>
<feature type="transmembrane region" description="Helical" evidence="2">
    <location>
        <begin position="6"/>
        <end position="25"/>
    </location>
</feature>
<evidence type="ECO:0000256" key="1">
    <source>
        <dbReference type="SAM" id="MobiDB-lite"/>
    </source>
</evidence>
<feature type="compositionally biased region" description="Low complexity" evidence="1">
    <location>
        <begin position="307"/>
        <end position="322"/>
    </location>
</feature>
<keyword evidence="2" id="KW-0812">Transmembrane</keyword>
<feature type="transmembrane region" description="Helical" evidence="2">
    <location>
        <begin position="126"/>
        <end position="145"/>
    </location>
</feature>
<comment type="caution">
    <text evidence="3">The sequence shown here is derived from an EMBL/GenBank/DDBJ whole genome shotgun (WGS) entry which is preliminary data.</text>
</comment>
<accession>A0A2N3YKX4</accession>
<dbReference type="AlphaFoldDB" id="A0A2N3YKX4"/>
<dbReference type="EMBL" id="PJNE01000001">
    <property type="protein sequence ID" value="PKW27492.1"/>
    <property type="molecule type" value="Genomic_DNA"/>
</dbReference>
<keyword evidence="2" id="KW-1133">Transmembrane helix</keyword>
<keyword evidence="2" id="KW-0472">Membrane</keyword>
<feature type="region of interest" description="Disordered" evidence="1">
    <location>
        <begin position="300"/>
        <end position="338"/>
    </location>
</feature>